<accession>A0ABS9T0P4</accession>
<keyword evidence="3" id="KW-1185">Reference proteome</keyword>
<evidence type="ECO:0000313" key="2">
    <source>
        <dbReference type="EMBL" id="MCH6162106.1"/>
    </source>
</evidence>
<feature type="region of interest" description="Disordered" evidence="1">
    <location>
        <begin position="1"/>
        <end position="77"/>
    </location>
</feature>
<comment type="caution">
    <text evidence="2">The sequence shown here is derived from an EMBL/GenBank/DDBJ whole genome shotgun (WGS) entry which is preliminary data.</text>
</comment>
<gene>
    <name evidence="2" type="ORF">MMA15_17465</name>
</gene>
<proteinExistence type="predicted"/>
<reference evidence="2" key="2">
    <citation type="journal article" date="2023" name="Int. J. Syst. Evol. Microbiol.">
        <title>Streptomyces marispadix sp. nov., isolated from marine beach sediment of the Northern Coast of Portugal.</title>
        <authorList>
            <person name="dos Santos J.D.N."/>
            <person name="Vitorino I.R."/>
            <person name="Kallscheuer N."/>
            <person name="Srivastava A."/>
            <person name="Krautwurst S."/>
            <person name="Marz M."/>
            <person name="Jogler C."/>
            <person name="Lobo Da Cunha A."/>
            <person name="Catita J."/>
            <person name="Goncalves H."/>
            <person name="Gonzalez I."/>
            <person name="Reyes F."/>
            <person name="Lage O.M."/>
        </authorList>
    </citation>
    <scope>NUCLEOTIDE SEQUENCE</scope>
    <source>
        <strain evidence="2">M600PL45_2</strain>
    </source>
</reference>
<organism evidence="2 3">
    <name type="scientific">Streptomyces marispadix</name>
    <dbReference type="NCBI Taxonomy" id="2922868"/>
    <lineage>
        <taxon>Bacteria</taxon>
        <taxon>Bacillati</taxon>
        <taxon>Actinomycetota</taxon>
        <taxon>Actinomycetes</taxon>
        <taxon>Kitasatosporales</taxon>
        <taxon>Streptomycetaceae</taxon>
        <taxon>Streptomyces</taxon>
    </lineage>
</organism>
<dbReference type="Proteomes" id="UP001166784">
    <property type="component" value="Unassembled WGS sequence"/>
</dbReference>
<dbReference type="EMBL" id="JAKWJU010000002">
    <property type="protein sequence ID" value="MCH6162106.1"/>
    <property type="molecule type" value="Genomic_DNA"/>
</dbReference>
<dbReference type="RefSeq" id="WP_241060894.1">
    <property type="nucleotide sequence ID" value="NZ_JAKWJU010000002.1"/>
</dbReference>
<evidence type="ECO:0000313" key="3">
    <source>
        <dbReference type="Proteomes" id="UP001166784"/>
    </source>
</evidence>
<feature type="compositionally biased region" description="Basic and acidic residues" evidence="1">
    <location>
        <begin position="65"/>
        <end position="77"/>
    </location>
</feature>
<name>A0ABS9T0P4_9ACTN</name>
<protein>
    <submittedName>
        <fullName evidence="2">Uncharacterized protein</fullName>
    </submittedName>
</protein>
<evidence type="ECO:0000256" key="1">
    <source>
        <dbReference type="SAM" id="MobiDB-lite"/>
    </source>
</evidence>
<feature type="compositionally biased region" description="Low complexity" evidence="1">
    <location>
        <begin position="26"/>
        <end position="36"/>
    </location>
</feature>
<reference evidence="2" key="1">
    <citation type="submission" date="2022-03" db="EMBL/GenBank/DDBJ databases">
        <authorList>
            <person name="Santos J.D.N."/>
            <person name="Kallscheuer N."/>
            <person name="Jogler C."/>
            <person name="Lage O.M."/>
        </authorList>
    </citation>
    <scope>NUCLEOTIDE SEQUENCE</scope>
    <source>
        <strain evidence="2">M600PL45_2</strain>
    </source>
</reference>
<sequence>MPAEDRAREPGAPPTATGESGVSMRALLASCAAADAVSTPPSDAETLADGADGADGPGGADDLDGERPVHHHGQDAA</sequence>